<dbReference type="GO" id="GO:0060271">
    <property type="term" value="P:cilium assembly"/>
    <property type="evidence" value="ECO:0000318"/>
    <property type="project" value="GO_Central"/>
</dbReference>
<dbReference type="PRINTS" id="PR00511">
    <property type="entry name" value="TEKTIN"/>
</dbReference>
<keyword evidence="2" id="KW-0963">Cytoplasm</keyword>
<evidence type="ECO:0000313" key="6">
    <source>
        <dbReference type="EMBL" id="ESN99582.1"/>
    </source>
</evidence>
<comment type="similarity">
    <text evidence="1 3">Belongs to the tektin family.</text>
</comment>
<proteinExistence type="inferred from homology"/>
<sequence>MHLIKTPARPRTSISYHDNNGSSRCHSGRSLVSSVELDRLNTAATIYRPLSQSIIKYDVLNTPVENEWRMLNEKHCKRSISERNSARKLADEVIDIVKVIDHETKQRQLISTHSLGARISSLSYWKEKLNKEIVLMRNIMYELSVSGLTVKSFATSQMNLERHLESITCPLIISLKCLDERQKRIGIDAIRDKVENNLYKEIDTLKKCQRRLKDLSTKAEEQLKTSTTALEALERDVRNKTHAQKLDSEMYQLHNKVEKLNSSELIDNMTTAFSHPLSWAKHSYDNMQRSQKEREGCMKLCNRIKEQIKWCENEMWNHSNSVNVALKVRVQTLLIVRNNLQSHLQQVNTRIQEQEKVAEKIKEAIVDKEVPLQIAQTRLQERNKRIEMELCRDIVVELVAIREEVVMLKSKLQAVTRSIERLHKVQVKLEEEIRVKDTSLDIDGRICLSLRKNIQQDNCKLTYVPVLTVM</sequence>
<keyword evidence="3" id="KW-0966">Cell projection</keyword>
<gene>
    <name evidence="7" type="primary">20205954</name>
    <name evidence="6" type="ORF">HELRODRAFT_176749</name>
</gene>
<dbReference type="EMBL" id="AMQM01005816">
    <property type="status" value="NOT_ANNOTATED_CDS"/>
    <property type="molecule type" value="Genomic_DNA"/>
</dbReference>
<evidence type="ECO:0000313" key="7">
    <source>
        <dbReference type="EnsemblMetazoa" id="HelroP176749"/>
    </source>
</evidence>
<dbReference type="PANTHER" id="PTHR19960">
    <property type="entry name" value="TEKTIN"/>
    <property type="match status" value="1"/>
</dbReference>
<dbReference type="eggNOG" id="KOG2685">
    <property type="taxonomic scope" value="Eukaryota"/>
</dbReference>
<evidence type="ECO:0000256" key="3">
    <source>
        <dbReference type="RuleBase" id="RU367040"/>
    </source>
</evidence>
<name>T1FAV5_HELRO</name>
<organism evidence="7 8">
    <name type="scientific">Helobdella robusta</name>
    <name type="common">Californian leech</name>
    <dbReference type="NCBI Taxonomy" id="6412"/>
    <lineage>
        <taxon>Eukaryota</taxon>
        <taxon>Metazoa</taxon>
        <taxon>Spiralia</taxon>
        <taxon>Lophotrochozoa</taxon>
        <taxon>Annelida</taxon>
        <taxon>Clitellata</taxon>
        <taxon>Hirudinea</taxon>
        <taxon>Rhynchobdellida</taxon>
        <taxon>Glossiphoniidae</taxon>
        <taxon>Helobdella</taxon>
    </lineage>
</organism>
<dbReference type="InterPro" id="IPR000435">
    <property type="entry name" value="Tektins"/>
</dbReference>
<comment type="subcellular location">
    <subcellularLocation>
        <location evidence="3">Cytoplasm</location>
        <location evidence="3">Cytoskeleton</location>
        <location evidence="3">Cilium axoneme</location>
    </subcellularLocation>
</comment>
<keyword evidence="8" id="KW-1185">Reference proteome</keyword>
<dbReference type="InParanoid" id="T1FAV5"/>
<feature type="coiled-coil region" evidence="4">
    <location>
        <begin position="337"/>
        <end position="364"/>
    </location>
</feature>
<dbReference type="PANTHER" id="PTHR19960:SF11">
    <property type="entry name" value="TEKTIN"/>
    <property type="match status" value="1"/>
</dbReference>
<evidence type="ECO:0000256" key="4">
    <source>
        <dbReference type="SAM" id="Coils"/>
    </source>
</evidence>
<dbReference type="EMBL" id="KB097106">
    <property type="protein sequence ID" value="ESN99582.1"/>
    <property type="molecule type" value="Genomic_DNA"/>
</dbReference>
<dbReference type="GO" id="GO:0005930">
    <property type="term" value="C:axoneme"/>
    <property type="evidence" value="ECO:0007669"/>
    <property type="project" value="UniProtKB-SubCell"/>
</dbReference>
<evidence type="ECO:0000256" key="5">
    <source>
        <dbReference type="SAM" id="MobiDB-lite"/>
    </source>
</evidence>
<dbReference type="HOGENOM" id="CLU_033588_2_1_1"/>
<evidence type="ECO:0000256" key="1">
    <source>
        <dbReference type="ARBA" id="ARBA00007209"/>
    </source>
</evidence>
<dbReference type="GeneID" id="20205954"/>
<evidence type="ECO:0000256" key="2">
    <source>
        <dbReference type="ARBA" id="ARBA00022490"/>
    </source>
</evidence>
<dbReference type="OMA" id="IANVQTC"/>
<dbReference type="CTD" id="20205954"/>
<dbReference type="KEGG" id="hro:HELRODRAFT_176749"/>
<evidence type="ECO:0000313" key="8">
    <source>
        <dbReference type="Proteomes" id="UP000015101"/>
    </source>
</evidence>
<keyword evidence="4" id="KW-0175">Coiled coil</keyword>
<dbReference type="GO" id="GO:0060294">
    <property type="term" value="P:cilium movement involved in cell motility"/>
    <property type="evidence" value="ECO:0000318"/>
    <property type="project" value="GO_Central"/>
</dbReference>
<dbReference type="Pfam" id="PF03148">
    <property type="entry name" value="Tektin"/>
    <property type="match status" value="1"/>
</dbReference>
<keyword evidence="3" id="KW-0282">Flagellum</keyword>
<dbReference type="GO" id="GO:0015630">
    <property type="term" value="C:microtubule cytoskeleton"/>
    <property type="evidence" value="ECO:0000318"/>
    <property type="project" value="GO_Central"/>
</dbReference>
<dbReference type="InterPro" id="IPR048256">
    <property type="entry name" value="Tektin-like"/>
</dbReference>
<accession>T1FAV5</accession>
<feature type="coiled-coil region" evidence="4">
    <location>
        <begin position="205"/>
        <end position="236"/>
    </location>
</feature>
<dbReference type="OrthoDB" id="9886517at2759"/>
<dbReference type="AlphaFoldDB" id="T1FAV5"/>
<dbReference type="EnsemblMetazoa" id="HelroT176749">
    <property type="protein sequence ID" value="HelroP176749"/>
    <property type="gene ID" value="HelroG176749"/>
</dbReference>
<reference evidence="7" key="3">
    <citation type="submission" date="2015-06" db="UniProtKB">
        <authorList>
            <consortium name="EnsemblMetazoa"/>
        </authorList>
    </citation>
    <scope>IDENTIFICATION</scope>
</reference>
<feature type="compositionally biased region" description="Polar residues" evidence="5">
    <location>
        <begin position="12"/>
        <end position="28"/>
    </location>
</feature>
<dbReference type="Proteomes" id="UP000015101">
    <property type="component" value="Unassembled WGS sequence"/>
</dbReference>
<protein>
    <recommendedName>
        <fullName evidence="3">Tektin</fullName>
    </recommendedName>
</protein>
<reference evidence="6 8" key="2">
    <citation type="journal article" date="2013" name="Nature">
        <title>Insights into bilaterian evolution from three spiralian genomes.</title>
        <authorList>
            <person name="Simakov O."/>
            <person name="Marletaz F."/>
            <person name="Cho S.J."/>
            <person name="Edsinger-Gonzales E."/>
            <person name="Havlak P."/>
            <person name="Hellsten U."/>
            <person name="Kuo D.H."/>
            <person name="Larsson T."/>
            <person name="Lv J."/>
            <person name="Arendt D."/>
            <person name="Savage R."/>
            <person name="Osoegawa K."/>
            <person name="de Jong P."/>
            <person name="Grimwood J."/>
            <person name="Chapman J.A."/>
            <person name="Shapiro H."/>
            <person name="Aerts A."/>
            <person name="Otillar R.P."/>
            <person name="Terry A.Y."/>
            <person name="Boore J.L."/>
            <person name="Grigoriev I.V."/>
            <person name="Lindberg D.R."/>
            <person name="Seaver E.C."/>
            <person name="Weisblat D.A."/>
            <person name="Putnam N.H."/>
            <person name="Rokhsar D.S."/>
        </authorList>
    </citation>
    <scope>NUCLEOTIDE SEQUENCE</scope>
</reference>
<keyword evidence="3" id="KW-0969">Cilium</keyword>
<dbReference type="RefSeq" id="XP_009022344.1">
    <property type="nucleotide sequence ID" value="XM_009024096.1"/>
</dbReference>
<feature type="region of interest" description="Disordered" evidence="5">
    <location>
        <begin position="1"/>
        <end position="28"/>
    </location>
</feature>
<reference evidence="8" key="1">
    <citation type="submission" date="2012-12" db="EMBL/GenBank/DDBJ databases">
        <authorList>
            <person name="Hellsten U."/>
            <person name="Grimwood J."/>
            <person name="Chapman J.A."/>
            <person name="Shapiro H."/>
            <person name="Aerts A."/>
            <person name="Otillar R.P."/>
            <person name="Terry A.Y."/>
            <person name="Boore J.L."/>
            <person name="Simakov O."/>
            <person name="Marletaz F."/>
            <person name="Cho S.-J."/>
            <person name="Edsinger-Gonzales E."/>
            <person name="Havlak P."/>
            <person name="Kuo D.-H."/>
            <person name="Larsson T."/>
            <person name="Lv J."/>
            <person name="Arendt D."/>
            <person name="Savage R."/>
            <person name="Osoegawa K."/>
            <person name="de Jong P."/>
            <person name="Lindberg D.R."/>
            <person name="Seaver E.C."/>
            <person name="Weisblat D.A."/>
            <person name="Putnam N.H."/>
            <person name="Grigoriev I.V."/>
            <person name="Rokhsar D.S."/>
        </authorList>
    </citation>
    <scope>NUCLEOTIDE SEQUENCE</scope>
</reference>